<dbReference type="SUPFAM" id="SSF52540">
    <property type="entry name" value="P-loop containing nucleoside triphosphate hydrolases"/>
    <property type="match status" value="1"/>
</dbReference>
<dbReference type="STRING" id="415425.SAMN05444363_2316"/>
<dbReference type="Gene3D" id="3.40.50.300">
    <property type="entry name" value="P-loop containing nucleotide triphosphate hydrolases"/>
    <property type="match status" value="1"/>
</dbReference>
<dbReference type="InterPro" id="IPR025669">
    <property type="entry name" value="AAA_dom"/>
</dbReference>
<feature type="domain" description="Tyrosine-protein kinase G-rich" evidence="19">
    <location>
        <begin position="448"/>
        <end position="520"/>
    </location>
</feature>
<proteinExistence type="inferred from homology"/>
<keyword evidence="8 16" id="KW-0812">Transmembrane</keyword>
<keyword evidence="10" id="KW-0418">Kinase</keyword>
<dbReference type="EC" id="2.7.10.2" evidence="4"/>
<keyword evidence="12 16" id="KW-1133">Transmembrane helix</keyword>
<dbReference type="InterPro" id="IPR005702">
    <property type="entry name" value="Wzc-like_C"/>
</dbReference>
<dbReference type="Pfam" id="PF13614">
    <property type="entry name" value="AAA_31"/>
    <property type="match status" value="1"/>
</dbReference>
<feature type="transmembrane region" description="Helical" evidence="16">
    <location>
        <begin position="26"/>
        <end position="44"/>
    </location>
</feature>
<dbReference type="GO" id="GO:0005886">
    <property type="term" value="C:plasma membrane"/>
    <property type="evidence" value="ECO:0007669"/>
    <property type="project" value="UniProtKB-SubCell"/>
</dbReference>
<keyword evidence="11" id="KW-0067">ATP-binding</keyword>
<protein>
    <recommendedName>
        <fullName evidence="4">non-specific protein-tyrosine kinase</fullName>
        <ecNumber evidence="4">2.7.10.2</ecNumber>
    </recommendedName>
</protein>
<dbReference type="NCBIfam" id="TIGR01007">
    <property type="entry name" value="eps_fam"/>
    <property type="match status" value="1"/>
</dbReference>
<evidence type="ECO:0000256" key="4">
    <source>
        <dbReference type="ARBA" id="ARBA00011903"/>
    </source>
</evidence>
<feature type="transmembrane region" description="Helical" evidence="16">
    <location>
        <begin position="499"/>
        <end position="518"/>
    </location>
</feature>
<comment type="subcellular location">
    <subcellularLocation>
        <location evidence="1">Cell inner membrane</location>
        <topology evidence="1">Multi-pass membrane protein</topology>
    </subcellularLocation>
</comment>
<evidence type="ECO:0000259" key="19">
    <source>
        <dbReference type="Pfam" id="PF13807"/>
    </source>
</evidence>
<gene>
    <name evidence="20" type="ORF">SAMN05444363_2316</name>
</gene>
<evidence type="ECO:0000256" key="16">
    <source>
        <dbReference type="SAM" id="Phobius"/>
    </source>
</evidence>
<evidence type="ECO:0000256" key="2">
    <source>
        <dbReference type="ARBA" id="ARBA00007316"/>
    </source>
</evidence>
<dbReference type="CDD" id="cd05387">
    <property type="entry name" value="BY-kinase"/>
    <property type="match status" value="1"/>
</dbReference>
<comment type="similarity">
    <text evidence="3">Belongs to the etk/wzc family.</text>
</comment>
<evidence type="ECO:0000256" key="13">
    <source>
        <dbReference type="ARBA" id="ARBA00023136"/>
    </source>
</evidence>
<evidence type="ECO:0000259" key="17">
    <source>
        <dbReference type="Pfam" id="PF02706"/>
    </source>
</evidence>
<feature type="domain" description="Polysaccharide chain length determinant N-terminal" evidence="17">
    <location>
        <begin position="12"/>
        <end position="106"/>
    </location>
</feature>
<evidence type="ECO:0000256" key="15">
    <source>
        <dbReference type="ARBA" id="ARBA00051245"/>
    </source>
</evidence>
<dbReference type="InterPro" id="IPR050445">
    <property type="entry name" value="Bact_polysacc_biosynth/exp"/>
</dbReference>
<dbReference type="RefSeq" id="WP_073311606.1">
    <property type="nucleotide sequence ID" value="NZ_FQZI01000004.1"/>
</dbReference>
<evidence type="ECO:0000259" key="18">
    <source>
        <dbReference type="Pfam" id="PF13614"/>
    </source>
</evidence>
<evidence type="ECO:0000256" key="8">
    <source>
        <dbReference type="ARBA" id="ARBA00022692"/>
    </source>
</evidence>
<sequence>MHHNVDNTEENSLNFRDLLNKYLIHWKWFLFSVFVFLALSKIYLRYSVPIYKSYTSILIKDDKSGGLASELSAFQDIGLFSGSKSRLEDEIEILKSRKLIEKTIKEGEFNVNYVQEGRIKSSDVYGDNPVKVSFFNKKELLYKMDTVFSVDVISESHFDLFSQDNNKIGRFSFGQKIKSIKLGDFIIQKNIIFDDYDRPEPSRKGKVIISITNIESLANNFKSRLTVEPLSKFANVVEMSITDRVSDKAEDFLDRLIEVYNKDAINDKNLISEKTAKFINERLEIITKELGDVEIDAEKYKKNNKITDIPTEAELNLRKASEINAENIGIETQLKIADLMINYLQKNKESDIIPANIIPSDNNSSHMISEYNGLVVERDRILKSSTSDNPLVIRLNEKISALRLSISESLLRLKSSLLVTNKEISKQKYTIGGRISQIPKQEREFRNIFRQQQIKEELYLYLFKKREETAIALAGSAPNSKVVDEAYSSDTPVSPKKQMVYLIGLILGFFIPFSVIYLKNLLDTKVKDRHDLERIGVPFIGDVPHSDFNNEIIQADSRTSSAEAIRIVRTNLEFILNSVSVDKAKTIFLTSTLPKEGKTFITMNLAATIAISGKRVLLIGMDIRNPKLEEYVSLPNRGLTNYLSSINTNIHDYIVKQKGYECFDIIPAGVIPPNPAELLMSKKIELMFEQLKKEYDYIVVDTAPISLVTDTLLISQYADSFIYVVRAKYLEKGLLRIPEALYRDKKLPNMCVLLNDTDTINGYGYGYGYGVEVESKPWYKRFFSFIPFLG</sequence>
<keyword evidence="6" id="KW-0997">Cell inner membrane</keyword>
<name>A0A1M6FS75_9FLAO</name>
<feature type="domain" description="AAA" evidence="18">
    <location>
        <begin position="597"/>
        <end position="733"/>
    </location>
</feature>
<evidence type="ECO:0000256" key="12">
    <source>
        <dbReference type="ARBA" id="ARBA00022989"/>
    </source>
</evidence>
<comment type="catalytic activity">
    <reaction evidence="15">
        <text>L-tyrosyl-[protein] + ATP = O-phospho-L-tyrosyl-[protein] + ADP + H(+)</text>
        <dbReference type="Rhea" id="RHEA:10596"/>
        <dbReference type="Rhea" id="RHEA-COMP:10136"/>
        <dbReference type="Rhea" id="RHEA-COMP:20101"/>
        <dbReference type="ChEBI" id="CHEBI:15378"/>
        <dbReference type="ChEBI" id="CHEBI:30616"/>
        <dbReference type="ChEBI" id="CHEBI:46858"/>
        <dbReference type="ChEBI" id="CHEBI:61978"/>
        <dbReference type="ChEBI" id="CHEBI:456216"/>
        <dbReference type="EC" id="2.7.10.2"/>
    </reaction>
</comment>
<reference evidence="21" key="1">
    <citation type="submission" date="2016-11" db="EMBL/GenBank/DDBJ databases">
        <authorList>
            <person name="Varghese N."/>
            <person name="Submissions S."/>
        </authorList>
    </citation>
    <scope>NUCLEOTIDE SEQUENCE [LARGE SCALE GENOMIC DNA]</scope>
    <source>
        <strain evidence="21">DSM 18829</strain>
    </source>
</reference>
<evidence type="ECO:0000256" key="14">
    <source>
        <dbReference type="ARBA" id="ARBA00023137"/>
    </source>
</evidence>
<evidence type="ECO:0000313" key="21">
    <source>
        <dbReference type="Proteomes" id="UP000184488"/>
    </source>
</evidence>
<dbReference type="InterPro" id="IPR032807">
    <property type="entry name" value="GNVR"/>
</dbReference>
<dbReference type="InterPro" id="IPR027417">
    <property type="entry name" value="P-loop_NTPase"/>
</dbReference>
<keyword evidence="9" id="KW-0547">Nucleotide-binding</keyword>
<dbReference type="Pfam" id="PF13807">
    <property type="entry name" value="GNVR"/>
    <property type="match status" value="1"/>
</dbReference>
<evidence type="ECO:0000256" key="7">
    <source>
        <dbReference type="ARBA" id="ARBA00022679"/>
    </source>
</evidence>
<dbReference type="GO" id="GO:0004715">
    <property type="term" value="F:non-membrane spanning protein tyrosine kinase activity"/>
    <property type="evidence" value="ECO:0007669"/>
    <property type="project" value="UniProtKB-EC"/>
</dbReference>
<accession>A0A1M6FS75</accession>
<evidence type="ECO:0000313" key="20">
    <source>
        <dbReference type="EMBL" id="SHJ00551.1"/>
    </source>
</evidence>
<evidence type="ECO:0000256" key="5">
    <source>
        <dbReference type="ARBA" id="ARBA00022475"/>
    </source>
</evidence>
<keyword evidence="13 16" id="KW-0472">Membrane</keyword>
<evidence type="ECO:0000256" key="10">
    <source>
        <dbReference type="ARBA" id="ARBA00022777"/>
    </source>
</evidence>
<evidence type="ECO:0000256" key="1">
    <source>
        <dbReference type="ARBA" id="ARBA00004429"/>
    </source>
</evidence>
<keyword evidence="21" id="KW-1185">Reference proteome</keyword>
<comment type="similarity">
    <text evidence="2">Belongs to the CpsD/CapB family.</text>
</comment>
<dbReference type="AlphaFoldDB" id="A0A1M6FS75"/>
<evidence type="ECO:0000256" key="3">
    <source>
        <dbReference type="ARBA" id="ARBA00008883"/>
    </source>
</evidence>
<keyword evidence="14" id="KW-0829">Tyrosine-protein kinase</keyword>
<keyword evidence="7" id="KW-0808">Transferase</keyword>
<evidence type="ECO:0000256" key="6">
    <source>
        <dbReference type="ARBA" id="ARBA00022519"/>
    </source>
</evidence>
<keyword evidence="5" id="KW-1003">Cell membrane</keyword>
<dbReference type="Proteomes" id="UP000184488">
    <property type="component" value="Unassembled WGS sequence"/>
</dbReference>
<organism evidence="20 21">
    <name type="scientific">Flavobacterium terrae</name>
    <dbReference type="NCBI Taxonomy" id="415425"/>
    <lineage>
        <taxon>Bacteria</taxon>
        <taxon>Pseudomonadati</taxon>
        <taxon>Bacteroidota</taxon>
        <taxon>Flavobacteriia</taxon>
        <taxon>Flavobacteriales</taxon>
        <taxon>Flavobacteriaceae</taxon>
        <taxon>Flavobacterium</taxon>
    </lineage>
</organism>
<evidence type="ECO:0000256" key="9">
    <source>
        <dbReference type="ARBA" id="ARBA00022741"/>
    </source>
</evidence>
<dbReference type="PANTHER" id="PTHR32309">
    <property type="entry name" value="TYROSINE-PROTEIN KINASE"/>
    <property type="match status" value="1"/>
</dbReference>
<dbReference type="GO" id="GO:0005524">
    <property type="term" value="F:ATP binding"/>
    <property type="evidence" value="ECO:0007669"/>
    <property type="project" value="UniProtKB-KW"/>
</dbReference>
<evidence type="ECO:0000256" key="11">
    <source>
        <dbReference type="ARBA" id="ARBA00022840"/>
    </source>
</evidence>
<dbReference type="EMBL" id="FQZI01000004">
    <property type="protein sequence ID" value="SHJ00551.1"/>
    <property type="molecule type" value="Genomic_DNA"/>
</dbReference>
<dbReference type="PANTHER" id="PTHR32309:SF13">
    <property type="entry name" value="FERRIC ENTEROBACTIN TRANSPORT PROTEIN FEPE"/>
    <property type="match status" value="1"/>
</dbReference>
<dbReference type="Pfam" id="PF02706">
    <property type="entry name" value="Wzz"/>
    <property type="match status" value="1"/>
</dbReference>
<dbReference type="InterPro" id="IPR003856">
    <property type="entry name" value="LPS_length_determ_N"/>
</dbReference>
<dbReference type="OrthoDB" id="9794577at2"/>